<dbReference type="AlphaFoldDB" id="A0A0K8RAF7"/>
<dbReference type="EMBL" id="GADI01005703">
    <property type="protein sequence ID" value="JAA68105.1"/>
    <property type="molecule type" value="mRNA"/>
</dbReference>
<proteinExistence type="evidence at transcript level"/>
<protein>
    <submittedName>
        <fullName evidence="2">Putative ixodes 10 kDa peptide protein</fullName>
    </submittedName>
</protein>
<name>A0A0K8RAF7_IXORI</name>
<reference evidence="2" key="1">
    <citation type="submission" date="2012-12" db="EMBL/GenBank/DDBJ databases">
        <title>Identification and characterization of a phenylalanine ammonia-lyase gene family in Isatis indigotica Fort.</title>
        <authorList>
            <person name="Liu Q."/>
            <person name="Chen J."/>
            <person name="Zhou X."/>
            <person name="Di P."/>
            <person name="Xiao Y."/>
            <person name="Xuan H."/>
            <person name="Zhang L."/>
            <person name="Chen W."/>
        </authorList>
    </citation>
    <scope>NUCLEOTIDE SEQUENCE</scope>
    <source>
        <tissue evidence="2">Salivary gland</tissue>
    </source>
</reference>
<evidence type="ECO:0000256" key="1">
    <source>
        <dbReference type="SAM" id="SignalP"/>
    </source>
</evidence>
<accession>A0A0K8RAF7</accession>
<feature type="chain" id="PRO_5005517121" evidence="1">
    <location>
        <begin position="22"/>
        <end position="139"/>
    </location>
</feature>
<keyword evidence="1" id="KW-0732">Signal</keyword>
<evidence type="ECO:0000313" key="2">
    <source>
        <dbReference type="EMBL" id="JAA68105.1"/>
    </source>
</evidence>
<sequence>MLLRTFVPLLLIHKFLYGVLSISSPLDLNDCKKLITQGGEIACNITGEGKYQGMSVGNCWVSCTEGSNKFLIPHRECERILGVESWDGYLKLFGELPQYGYEYCDDEYLNSLKLWVDEWKNYQKRAITNLCPNGKLKPA</sequence>
<feature type="signal peptide" evidence="1">
    <location>
        <begin position="1"/>
        <end position="21"/>
    </location>
</feature>
<organism evidence="2">
    <name type="scientific">Ixodes ricinus</name>
    <name type="common">Common tick</name>
    <name type="synonym">Acarus ricinus</name>
    <dbReference type="NCBI Taxonomy" id="34613"/>
    <lineage>
        <taxon>Eukaryota</taxon>
        <taxon>Metazoa</taxon>
        <taxon>Ecdysozoa</taxon>
        <taxon>Arthropoda</taxon>
        <taxon>Chelicerata</taxon>
        <taxon>Arachnida</taxon>
        <taxon>Acari</taxon>
        <taxon>Parasitiformes</taxon>
        <taxon>Ixodida</taxon>
        <taxon>Ixodoidea</taxon>
        <taxon>Ixodidae</taxon>
        <taxon>Ixodinae</taxon>
        <taxon>Ixodes</taxon>
    </lineage>
</organism>